<gene>
    <name evidence="1" type="ORF">SAMN05421630_1152</name>
</gene>
<keyword evidence="2" id="KW-1185">Reference proteome</keyword>
<evidence type="ECO:0000313" key="1">
    <source>
        <dbReference type="EMBL" id="SDD95086.1"/>
    </source>
</evidence>
<dbReference type="EMBL" id="FMZE01000015">
    <property type="protein sequence ID" value="SDD95086.1"/>
    <property type="molecule type" value="Genomic_DNA"/>
</dbReference>
<dbReference type="AlphaFoldDB" id="A0A222W115"/>
<protein>
    <submittedName>
        <fullName evidence="1">Uncharacterized protein</fullName>
    </submittedName>
</protein>
<reference evidence="1 2" key="1">
    <citation type="submission" date="2016-10" db="EMBL/GenBank/DDBJ databases">
        <authorList>
            <person name="de Groot N.N."/>
        </authorList>
    </citation>
    <scope>NUCLEOTIDE SEQUENCE [LARGE SCALE GENOMIC DNA]</scope>
    <source>
        <strain evidence="1 2">CGMCC 4.5506</strain>
    </source>
</reference>
<dbReference type="KEGG" id="pmad:BAY61_31935"/>
<organism evidence="1 2">
    <name type="scientific">Prauserella marina</name>
    <dbReference type="NCBI Taxonomy" id="530584"/>
    <lineage>
        <taxon>Bacteria</taxon>
        <taxon>Bacillati</taxon>
        <taxon>Actinomycetota</taxon>
        <taxon>Actinomycetes</taxon>
        <taxon>Pseudonocardiales</taxon>
        <taxon>Pseudonocardiaceae</taxon>
        <taxon>Prauserella</taxon>
    </lineage>
</organism>
<evidence type="ECO:0000313" key="2">
    <source>
        <dbReference type="Proteomes" id="UP000199494"/>
    </source>
</evidence>
<dbReference type="Proteomes" id="UP000199494">
    <property type="component" value="Unassembled WGS sequence"/>
</dbReference>
<name>A0A222W115_9PSEU</name>
<proteinExistence type="predicted"/>
<accession>A0A222W115</accession>
<sequence length="140" mass="15957">MLARMETTGEPRYWDSSDTDVPVLVAARRQQQAAAEVAAELMGLAQRHRLPMPSWMIPPPQIDPRYDLPVEAAALRGHLLPPQGREHWQRWVEVLSYHWPPMKSPVLGEHCTGWWAVPYDRLGVPDHVVIELVAPNTDDE</sequence>